<dbReference type="AlphaFoldDB" id="B0MX45"/>
<gene>
    <name evidence="1" type="ORF">ALIPUT_01781</name>
</gene>
<dbReference type="EMBL" id="ABFK02000020">
    <property type="protein sequence ID" value="EDS02262.1"/>
    <property type="molecule type" value="Genomic_DNA"/>
</dbReference>
<evidence type="ECO:0000313" key="1">
    <source>
        <dbReference type="EMBL" id="EDS02262.1"/>
    </source>
</evidence>
<comment type="caution">
    <text evidence="1">The sequence shown here is derived from an EMBL/GenBank/DDBJ whole genome shotgun (WGS) entry which is preliminary data.</text>
</comment>
<dbReference type="Proteomes" id="UP000005819">
    <property type="component" value="Unassembled WGS sequence"/>
</dbReference>
<proteinExistence type="predicted"/>
<protein>
    <submittedName>
        <fullName evidence="1">Uncharacterized protein</fullName>
    </submittedName>
</protein>
<name>B0MX45_9BACT</name>
<evidence type="ECO:0000313" key="2">
    <source>
        <dbReference type="Proteomes" id="UP000005819"/>
    </source>
</evidence>
<dbReference type="HOGENOM" id="CLU_3163843_0_0_10"/>
<sequence length="47" mass="5140">MLNLVPEATEGKSKKGCPTSFLILLESRIRKSSRISSTNKKGLSETC</sequence>
<organism evidence="1 2">
    <name type="scientific">Alistipes putredinis DSM 17216</name>
    <dbReference type="NCBI Taxonomy" id="445970"/>
    <lineage>
        <taxon>Bacteria</taxon>
        <taxon>Pseudomonadati</taxon>
        <taxon>Bacteroidota</taxon>
        <taxon>Bacteroidia</taxon>
        <taxon>Bacteroidales</taxon>
        <taxon>Rikenellaceae</taxon>
        <taxon>Alistipes</taxon>
    </lineage>
</organism>
<reference evidence="1" key="1">
    <citation type="submission" date="2007-10" db="EMBL/GenBank/DDBJ databases">
        <authorList>
            <person name="Fulton L."/>
            <person name="Clifton S."/>
            <person name="Fulton B."/>
            <person name="Xu J."/>
            <person name="Minx P."/>
            <person name="Pepin K.H."/>
            <person name="Johnson M."/>
            <person name="Thiruvilangam P."/>
            <person name="Bhonagiri V."/>
            <person name="Nash W.E."/>
            <person name="Mardis E.R."/>
            <person name="Wilson R.K."/>
        </authorList>
    </citation>
    <scope>NUCLEOTIDE SEQUENCE [LARGE SCALE GENOMIC DNA]</scope>
    <source>
        <strain evidence="1">DSM 17216</strain>
    </source>
</reference>
<reference evidence="1" key="2">
    <citation type="submission" date="2013-09" db="EMBL/GenBank/DDBJ databases">
        <title>Draft genome sequence of Alistipes putredinis (DSM 17216).</title>
        <authorList>
            <person name="Sudarsanam P."/>
            <person name="Ley R."/>
            <person name="Guruge J."/>
            <person name="Turnbaugh P.J."/>
            <person name="Mahowald M."/>
            <person name="Liep D."/>
            <person name="Gordon J."/>
        </authorList>
    </citation>
    <scope>NUCLEOTIDE SEQUENCE</scope>
    <source>
        <strain evidence="1">DSM 17216</strain>
    </source>
</reference>
<keyword evidence="2" id="KW-1185">Reference proteome</keyword>
<accession>B0MX45</accession>